<accession>A0ABV2AX90</accession>
<gene>
    <name evidence="1" type="ORF">SADO_03390</name>
</gene>
<dbReference type="EMBL" id="APND01000001">
    <property type="protein sequence ID" value="MES1928267.1"/>
    <property type="molecule type" value="Genomic_DNA"/>
</dbReference>
<dbReference type="RefSeq" id="WP_353109230.1">
    <property type="nucleotide sequence ID" value="NZ_APND01000001.1"/>
</dbReference>
<evidence type="ECO:0000313" key="1">
    <source>
        <dbReference type="EMBL" id="MES1928267.1"/>
    </source>
</evidence>
<protein>
    <submittedName>
        <fullName evidence="1">Uncharacterized protein</fullName>
    </submittedName>
</protein>
<comment type="caution">
    <text evidence="1">The sequence shown here is derived from an EMBL/GenBank/DDBJ whole genome shotgun (WGS) entry which is preliminary data.</text>
</comment>
<dbReference type="Proteomes" id="UP001460888">
    <property type="component" value="Unassembled WGS sequence"/>
</dbReference>
<dbReference type="PROSITE" id="PS51257">
    <property type="entry name" value="PROKAR_LIPOPROTEIN"/>
    <property type="match status" value="1"/>
</dbReference>
<proteinExistence type="predicted"/>
<reference evidence="1 2" key="1">
    <citation type="submission" date="2013-03" db="EMBL/GenBank/DDBJ databases">
        <title>Salinisphaera dokdonensis CL-ES53 Genome Sequencing.</title>
        <authorList>
            <person name="Li C."/>
            <person name="Lai Q."/>
            <person name="Shao Z."/>
        </authorList>
    </citation>
    <scope>NUCLEOTIDE SEQUENCE [LARGE SCALE GENOMIC DNA]</scope>
    <source>
        <strain evidence="1 2">CL-ES53</strain>
    </source>
</reference>
<keyword evidence="2" id="KW-1185">Reference proteome</keyword>
<sequence length="218" mass="24256">MLRRHDLFRTHRGRAGVLVAVLVASLLSVGCASLGGDNKAESNDAAQRQANRDALNAGYSLLYDSVSSLSDVQKVFYIKIESDPVERVIGEISTYAAALQADLERIAQDYPAVRIDLDPLPEIEKRKRASISSDTRKSLAPLVGKTGTAFERKLLLAASGALNQLMFQCRVMAEREPVDSLRQVLLDAEKRFAALYDEDVRLLNERYFRHDTYTPGKK</sequence>
<name>A0ABV2AX90_9GAMM</name>
<organism evidence="1 2">
    <name type="scientific">Salinisphaera dokdonensis CL-ES53</name>
    <dbReference type="NCBI Taxonomy" id="1304272"/>
    <lineage>
        <taxon>Bacteria</taxon>
        <taxon>Pseudomonadati</taxon>
        <taxon>Pseudomonadota</taxon>
        <taxon>Gammaproteobacteria</taxon>
        <taxon>Salinisphaerales</taxon>
        <taxon>Salinisphaeraceae</taxon>
        <taxon>Salinisphaera</taxon>
    </lineage>
</organism>
<evidence type="ECO:0000313" key="2">
    <source>
        <dbReference type="Proteomes" id="UP001460888"/>
    </source>
</evidence>